<evidence type="ECO:0000256" key="1">
    <source>
        <dbReference type="ARBA" id="ARBA00005854"/>
    </source>
</evidence>
<protein>
    <submittedName>
        <fullName evidence="7">C-terminal binding protein</fullName>
    </submittedName>
</protein>
<feature type="domain" description="D-isomer specific 2-hydroxyacid dehydrogenase catalytic" evidence="5">
    <location>
        <begin position="23"/>
        <end position="314"/>
    </location>
</feature>
<reference evidence="7 8" key="1">
    <citation type="submission" date="2019-04" db="EMBL/GenBank/DDBJ databases">
        <title>Complete genome sequence of Arthrobacter sp. ZXY-2 associated with effective atrazine degradation and salt adaptation.</title>
        <authorList>
            <person name="Zhao X."/>
        </authorList>
    </citation>
    <scope>NUCLEOTIDE SEQUENCE [LARGE SCALE GENOMIC DNA]</scope>
    <source>
        <strain evidence="8">ZP60</strain>
    </source>
</reference>
<evidence type="ECO:0000313" key="7">
    <source>
        <dbReference type="EMBL" id="QCD64892.1"/>
    </source>
</evidence>
<keyword evidence="3" id="KW-0520">NAD</keyword>
<dbReference type="InterPro" id="IPR036291">
    <property type="entry name" value="NAD(P)-bd_dom_sf"/>
</dbReference>
<dbReference type="RefSeq" id="WP_012807729.1">
    <property type="nucleotide sequence ID" value="NZ_CP039375.1"/>
</dbReference>
<dbReference type="Pfam" id="PF02826">
    <property type="entry name" value="2-Hacid_dh_C"/>
    <property type="match status" value="1"/>
</dbReference>
<dbReference type="InterPro" id="IPR006140">
    <property type="entry name" value="D-isomer_DH_NAD-bd"/>
</dbReference>
<dbReference type="Pfam" id="PF00389">
    <property type="entry name" value="2-Hacid_dh"/>
    <property type="match status" value="1"/>
</dbReference>
<dbReference type="EMBL" id="CP039375">
    <property type="protein sequence ID" value="QCD64892.1"/>
    <property type="molecule type" value="Genomic_DNA"/>
</dbReference>
<dbReference type="SUPFAM" id="SSF51735">
    <property type="entry name" value="NAD(P)-binding Rossmann-fold domains"/>
    <property type="match status" value="1"/>
</dbReference>
<proteinExistence type="inferred from homology"/>
<dbReference type="KEGG" id="halz:E5139_04290"/>
<dbReference type="OMA" id="PHIAWAY"/>
<dbReference type="InterPro" id="IPR006139">
    <property type="entry name" value="D-isomer_2_OHA_DH_cat_dom"/>
</dbReference>
<dbReference type="InterPro" id="IPR050418">
    <property type="entry name" value="D-iso_2-hydroxyacid_DH_PdxB"/>
</dbReference>
<reference evidence="7 8" key="2">
    <citation type="submission" date="2019-04" db="EMBL/GenBank/DDBJ databases">
        <authorList>
            <person name="Yang S."/>
            <person name="Wei W."/>
        </authorList>
    </citation>
    <scope>NUCLEOTIDE SEQUENCE [LARGE SCALE GENOMIC DNA]</scope>
    <source>
        <strain evidence="8">ZP60</strain>
    </source>
</reference>
<evidence type="ECO:0000259" key="5">
    <source>
        <dbReference type="Pfam" id="PF00389"/>
    </source>
</evidence>
<gene>
    <name evidence="7" type="ORF">E5139_04290</name>
</gene>
<name>A0A4D6KCD6_9EURY</name>
<accession>A0A4D6KCD6</accession>
<evidence type="ECO:0000256" key="4">
    <source>
        <dbReference type="RuleBase" id="RU003719"/>
    </source>
</evidence>
<organism evidence="7 8">
    <name type="scientific">Halomicrobium mukohataei</name>
    <dbReference type="NCBI Taxonomy" id="57705"/>
    <lineage>
        <taxon>Archaea</taxon>
        <taxon>Methanobacteriati</taxon>
        <taxon>Methanobacteriota</taxon>
        <taxon>Stenosarchaea group</taxon>
        <taxon>Halobacteria</taxon>
        <taxon>Halobacteriales</taxon>
        <taxon>Haloarculaceae</taxon>
        <taxon>Halomicrobium</taxon>
    </lineage>
</organism>
<dbReference type="SUPFAM" id="SSF52283">
    <property type="entry name" value="Formate/glycerate dehydrogenase catalytic domain-like"/>
    <property type="match status" value="1"/>
</dbReference>
<dbReference type="Gene3D" id="3.40.50.720">
    <property type="entry name" value="NAD(P)-binding Rossmann-like Domain"/>
    <property type="match status" value="2"/>
</dbReference>
<dbReference type="InterPro" id="IPR043322">
    <property type="entry name" value="CtBP"/>
</dbReference>
<dbReference type="PANTHER" id="PTHR43761:SF1">
    <property type="entry name" value="D-ISOMER SPECIFIC 2-HYDROXYACID DEHYDROGENASE CATALYTIC DOMAIN-CONTAINING PROTEIN-RELATED"/>
    <property type="match status" value="1"/>
</dbReference>
<evidence type="ECO:0000313" key="8">
    <source>
        <dbReference type="Proteomes" id="UP000297053"/>
    </source>
</evidence>
<keyword evidence="2 4" id="KW-0560">Oxidoreductase</keyword>
<evidence type="ECO:0000259" key="6">
    <source>
        <dbReference type="Pfam" id="PF02826"/>
    </source>
</evidence>
<feature type="domain" description="D-isomer specific 2-hydroxyacid dehydrogenase NAD-binding" evidence="6">
    <location>
        <begin position="107"/>
        <end position="283"/>
    </location>
</feature>
<dbReference type="AlphaFoldDB" id="A0A4D6KCD6"/>
<dbReference type="PANTHER" id="PTHR43761">
    <property type="entry name" value="D-ISOMER SPECIFIC 2-HYDROXYACID DEHYDROGENASE FAMILY PROTEIN (AFU_ORTHOLOGUE AFUA_1G13630)"/>
    <property type="match status" value="1"/>
</dbReference>
<dbReference type="GO" id="GO:0003714">
    <property type="term" value="F:transcription corepressor activity"/>
    <property type="evidence" value="ECO:0007669"/>
    <property type="project" value="InterPro"/>
</dbReference>
<evidence type="ECO:0000256" key="3">
    <source>
        <dbReference type="ARBA" id="ARBA00023027"/>
    </source>
</evidence>
<evidence type="ECO:0000256" key="2">
    <source>
        <dbReference type="ARBA" id="ARBA00023002"/>
    </source>
</evidence>
<dbReference type="GeneID" id="42178128"/>
<dbReference type="GO" id="GO:0051287">
    <property type="term" value="F:NAD binding"/>
    <property type="evidence" value="ECO:0007669"/>
    <property type="project" value="InterPro"/>
</dbReference>
<comment type="similarity">
    <text evidence="1 4">Belongs to the D-isomer specific 2-hydroxyacid dehydrogenase family.</text>
</comment>
<dbReference type="Proteomes" id="UP000297053">
    <property type="component" value="Chromosome"/>
</dbReference>
<dbReference type="GO" id="GO:0016616">
    <property type="term" value="F:oxidoreductase activity, acting on the CH-OH group of donors, NAD or NADP as acceptor"/>
    <property type="evidence" value="ECO:0007669"/>
    <property type="project" value="InterPro"/>
</dbReference>
<dbReference type="CDD" id="cd05299">
    <property type="entry name" value="CtBP_dh"/>
    <property type="match status" value="1"/>
</dbReference>
<dbReference type="FunFam" id="3.40.50.720:FF:000203">
    <property type="entry name" value="D-3-phosphoglycerate dehydrogenase (SerA)"/>
    <property type="match status" value="1"/>
</dbReference>
<sequence length="321" mass="34311">MSEVLVSDDPMLDPSALADALPDATIRTEPLPDEHAIVEAARDAAALVVDVNTPVPAGVFEQLPALQIVARAGVGFENVDVEAAAEHDVVVTNVPEYCTDEVATHGLALLLDCVRKIAEYDRATAAGEWAWEDGRPVHRFPDTTLGLVSFGPIARRLRERVRGFDLDVIAYDPYVDPEEMAAADVEGVSFEELLARADHVSLHAPLTDETEGLIDADALGAMRDHAIVVNTARGGLIDEAALTDALADGAIGAAGLDVSRREPPADDSPLRALDNCILTPHAGWYSVEAREELNETVARNVAAALDGETPPNRIDPDLDWL</sequence>